<dbReference type="RefSeq" id="WP_091640119.1">
    <property type="nucleotide sequence ID" value="NZ_FOEG01000001.1"/>
</dbReference>
<evidence type="ECO:0000259" key="2">
    <source>
        <dbReference type="PROSITE" id="PS51833"/>
    </source>
</evidence>
<evidence type="ECO:0000313" key="3">
    <source>
        <dbReference type="EMBL" id="SEO58241.1"/>
    </source>
</evidence>
<keyword evidence="4" id="KW-1185">Reference proteome</keyword>
<dbReference type="InterPro" id="IPR052340">
    <property type="entry name" value="RNase_Y/CdgJ"/>
</dbReference>
<gene>
    <name evidence="3" type="ORF">SAMN04488052_101818</name>
</gene>
<dbReference type="OrthoDB" id="9126875at2"/>
<accession>A0A1H8QW79</accession>
<dbReference type="SUPFAM" id="SSF109604">
    <property type="entry name" value="HD-domain/PDEase-like"/>
    <property type="match status" value="1"/>
</dbReference>
<protein>
    <submittedName>
        <fullName evidence="3">HDOD domain-containing protein</fullName>
    </submittedName>
</protein>
<feature type="domain" description="HDOD" evidence="2">
    <location>
        <begin position="17"/>
        <end position="216"/>
    </location>
</feature>
<sequence>MQQRLEDWLSRLEKPYLPILPSSAAALRRLAGPEGNNLGVRDLHPVIARDPALSMNILRAANGHKHRHLDAQTTTPDQALLMLGQSRAMELAKGWPVLDSALSASAAEKYRVALANAYHTARQAEHWAERRKDILPGEVYAAALARYAGEFALRADPEGQALMETMDELRKRAGIRRREAEYVTLGFAAMDLAMGLNEAWRIPTLMMEYVLPENIMSRRTLGIRLGLELTSIGEYGWETTAMERLLEVLATYLATDTESAAETIPPISRQAAEEHPLQNPPTWLPLTRRQPQPEAPERTRGMCLMPRHDVFQRLIDELEQDNLDRIRNELELRHERVDTYAPLLTLAARAVHHGLGMNRTIFFRINKNADTLRPYLALGAETDPILLTTALPAEGQWLMNHLPPDRKPARVTAGKPSPLRHKLKALGGDLFQADDYLIQAVRGPKGLVGVLFADRLGNECAMDDGAREAFHRVCVALEEALGNQ</sequence>
<dbReference type="Pfam" id="PF08668">
    <property type="entry name" value="HDOD"/>
    <property type="match status" value="1"/>
</dbReference>
<dbReference type="PANTHER" id="PTHR33525">
    <property type="match status" value="1"/>
</dbReference>
<feature type="region of interest" description="Disordered" evidence="1">
    <location>
        <begin position="271"/>
        <end position="299"/>
    </location>
</feature>
<organism evidence="3 4">
    <name type="scientific">Aquisalimonas asiatica</name>
    <dbReference type="NCBI Taxonomy" id="406100"/>
    <lineage>
        <taxon>Bacteria</taxon>
        <taxon>Pseudomonadati</taxon>
        <taxon>Pseudomonadota</taxon>
        <taxon>Gammaproteobacteria</taxon>
        <taxon>Chromatiales</taxon>
        <taxon>Ectothiorhodospiraceae</taxon>
        <taxon>Aquisalimonas</taxon>
    </lineage>
</organism>
<proteinExistence type="predicted"/>
<evidence type="ECO:0000313" key="4">
    <source>
        <dbReference type="Proteomes" id="UP000199657"/>
    </source>
</evidence>
<evidence type="ECO:0000256" key="1">
    <source>
        <dbReference type="SAM" id="MobiDB-lite"/>
    </source>
</evidence>
<dbReference type="EMBL" id="FOEG01000001">
    <property type="protein sequence ID" value="SEO58241.1"/>
    <property type="molecule type" value="Genomic_DNA"/>
</dbReference>
<dbReference type="AlphaFoldDB" id="A0A1H8QW79"/>
<dbReference type="PROSITE" id="PS51833">
    <property type="entry name" value="HDOD"/>
    <property type="match status" value="1"/>
</dbReference>
<dbReference type="STRING" id="406100.SAMN04488052_101818"/>
<dbReference type="InterPro" id="IPR013976">
    <property type="entry name" value="HDOD"/>
</dbReference>
<dbReference type="Proteomes" id="UP000199657">
    <property type="component" value="Unassembled WGS sequence"/>
</dbReference>
<dbReference type="Gene3D" id="1.10.3210.10">
    <property type="entry name" value="Hypothetical protein af1432"/>
    <property type="match status" value="1"/>
</dbReference>
<reference evidence="3 4" key="1">
    <citation type="submission" date="2016-10" db="EMBL/GenBank/DDBJ databases">
        <authorList>
            <person name="de Groot N.N."/>
        </authorList>
    </citation>
    <scope>NUCLEOTIDE SEQUENCE [LARGE SCALE GENOMIC DNA]</scope>
    <source>
        <strain evidence="3 4">CGMCC 1.6291</strain>
    </source>
</reference>
<dbReference type="PANTHER" id="PTHR33525:SF3">
    <property type="entry name" value="RIBONUCLEASE Y"/>
    <property type="match status" value="1"/>
</dbReference>
<name>A0A1H8QW79_9GAMM</name>